<dbReference type="GO" id="GO:0005524">
    <property type="term" value="F:ATP binding"/>
    <property type="evidence" value="ECO:0007669"/>
    <property type="project" value="UniProtKB-KW"/>
</dbReference>
<evidence type="ECO:0000259" key="8">
    <source>
        <dbReference type="PROSITE" id="PS50109"/>
    </source>
</evidence>
<feature type="domain" description="Histidine kinase" evidence="8">
    <location>
        <begin position="289"/>
        <end position="484"/>
    </location>
</feature>
<gene>
    <name evidence="9" type="ORF">EXU32_03350</name>
</gene>
<dbReference type="PANTHER" id="PTHR41523:SF8">
    <property type="entry name" value="ETHYLENE RESPONSE SENSOR PROTEIN"/>
    <property type="match status" value="1"/>
</dbReference>
<dbReference type="InterPro" id="IPR022066">
    <property type="entry name" value="PdtaS_GAF"/>
</dbReference>
<sequence length="487" mass="52762">MRTLADFLRITPSLDAADDERLHLLVEDWHLLADLSFSDLVLWLAHDGGWVAAAHTRPMTGPMVFVEEVAGQEASAVFGDLITRAADAGQSEHVRERGQDLIHERARLVRRAGRTIGILSIHDQLDSGRPQTRLEENYAGMGDELFAMVADGTWPASASPSGPHRGAPRVGDGVMRLDAAGTVEYASPNALSAIRQLGHPGPVEGEVLIQVLSGLPNQSGHLDEGLSLVAMGRAAWRADMSVGDAALALRAIPLLRGRDRHGAIVVVRDVSELHRRGSELMTKDQTVREIHHRVKNNLQTVAALLRMQSRRVPDQSAKEALDEAVRRVGVIAMIYEALSTGFAEALEFDEVAIRGLRAIVEVARTSGDIDSRFTGSFGLVRAEDATAIALILSELVQNAVEHGIPEGGSVHVDAQRTGEEEDDDILRVTVVDDGVGLPTGFRPSRAGLGTRIITSMVHDLGGQIRWDDVEPHGTRVRFSVRLRGVET</sequence>
<dbReference type="Pfam" id="PF02518">
    <property type="entry name" value="HATPase_c"/>
    <property type="match status" value="1"/>
</dbReference>
<dbReference type="RefSeq" id="WP_130628625.1">
    <property type="nucleotide sequence ID" value="NZ_CP036164.1"/>
</dbReference>
<keyword evidence="10" id="KW-1185">Reference proteome</keyword>
<proteinExistence type="predicted"/>
<dbReference type="InterPro" id="IPR011495">
    <property type="entry name" value="Sig_transdc_His_kin_sub2_dim/P"/>
</dbReference>
<dbReference type="InterPro" id="IPR036890">
    <property type="entry name" value="HATPase_C_sf"/>
</dbReference>
<dbReference type="Gene3D" id="3.30.565.10">
    <property type="entry name" value="Histidine kinase-like ATPase, C-terminal domain"/>
    <property type="match status" value="1"/>
</dbReference>
<dbReference type="GO" id="GO:0004673">
    <property type="term" value="F:protein histidine kinase activity"/>
    <property type="evidence" value="ECO:0007669"/>
    <property type="project" value="UniProtKB-EC"/>
</dbReference>
<evidence type="ECO:0000256" key="4">
    <source>
        <dbReference type="ARBA" id="ARBA00022679"/>
    </source>
</evidence>
<dbReference type="SUPFAM" id="SSF55874">
    <property type="entry name" value="ATPase domain of HSP90 chaperone/DNA topoisomerase II/histidine kinase"/>
    <property type="match status" value="1"/>
</dbReference>
<evidence type="ECO:0000256" key="6">
    <source>
        <dbReference type="ARBA" id="ARBA00022777"/>
    </source>
</evidence>
<evidence type="ECO:0000313" key="9">
    <source>
        <dbReference type="EMBL" id="QBF45386.1"/>
    </source>
</evidence>
<dbReference type="EC" id="2.7.13.3" evidence="2"/>
<name>A0A4P6MRH1_9MICO</name>
<dbReference type="SMART" id="SM00387">
    <property type="entry name" value="HATPase_c"/>
    <property type="match status" value="1"/>
</dbReference>
<keyword evidence="7" id="KW-0067">ATP-binding</keyword>
<protein>
    <recommendedName>
        <fullName evidence="2">histidine kinase</fullName>
        <ecNumber evidence="2">2.7.13.3</ecNumber>
    </recommendedName>
</protein>
<keyword evidence="3" id="KW-0597">Phosphoprotein</keyword>
<comment type="catalytic activity">
    <reaction evidence="1">
        <text>ATP + protein L-histidine = ADP + protein N-phospho-L-histidine.</text>
        <dbReference type="EC" id="2.7.13.3"/>
    </reaction>
</comment>
<dbReference type="KEGG" id="jli:EXU32_03350"/>
<evidence type="ECO:0000256" key="1">
    <source>
        <dbReference type="ARBA" id="ARBA00000085"/>
    </source>
</evidence>
<dbReference type="OrthoDB" id="9767435at2"/>
<dbReference type="InterPro" id="IPR005467">
    <property type="entry name" value="His_kinase_dom"/>
</dbReference>
<dbReference type="Pfam" id="PF07568">
    <property type="entry name" value="HisKA_2"/>
    <property type="match status" value="1"/>
</dbReference>
<organism evidence="9 10">
    <name type="scientific">Janibacter limosus</name>
    <dbReference type="NCBI Taxonomy" id="53458"/>
    <lineage>
        <taxon>Bacteria</taxon>
        <taxon>Bacillati</taxon>
        <taxon>Actinomycetota</taxon>
        <taxon>Actinomycetes</taxon>
        <taxon>Micrococcales</taxon>
        <taxon>Intrasporangiaceae</taxon>
        <taxon>Janibacter</taxon>
    </lineage>
</organism>
<evidence type="ECO:0000256" key="3">
    <source>
        <dbReference type="ARBA" id="ARBA00022553"/>
    </source>
</evidence>
<dbReference type="PANTHER" id="PTHR41523">
    <property type="entry name" value="TWO-COMPONENT SYSTEM SENSOR PROTEIN"/>
    <property type="match status" value="1"/>
</dbReference>
<dbReference type="AlphaFoldDB" id="A0A4P6MRH1"/>
<evidence type="ECO:0000313" key="10">
    <source>
        <dbReference type="Proteomes" id="UP000290408"/>
    </source>
</evidence>
<dbReference type="Pfam" id="PF12282">
    <property type="entry name" value="GAF_PdtaS"/>
    <property type="match status" value="1"/>
</dbReference>
<keyword evidence="4" id="KW-0808">Transferase</keyword>
<keyword evidence="5" id="KW-0547">Nucleotide-binding</keyword>
<dbReference type="InterPro" id="IPR038424">
    <property type="entry name" value="H_kinase_PdtaS_GAF_sf"/>
</dbReference>
<dbReference type="Proteomes" id="UP000290408">
    <property type="component" value="Chromosome"/>
</dbReference>
<dbReference type="Gene3D" id="3.30.450.20">
    <property type="entry name" value="PAS domain"/>
    <property type="match status" value="1"/>
</dbReference>
<accession>A0A4P6MRH1</accession>
<keyword evidence="6" id="KW-0418">Kinase</keyword>
<evidence type="ECO:0000256" key="5">
    <source>
        <dbReference type="ARBA" id="ARBA00022741"/>
    </source>
</evidence>
<dbReference type="Gene3D" id="3.30.450.280">
    <property type="entry name" value="GAF domain"/>
    <property type="match status" value="1"/>
</dbReference>
<reference evidence="9 10" key="1">
    <citation type="submission" date="2019-02" db="EMBL/GenBank/DDBJ databases">
        <title>Genomic data mining of an Antarctic deep-sea actinobacterium, Janibacterlimosus P3-3-X1.</title>
        <authorList>
            <person name="Liao L."/>
            <person name="Chen B."/>
        </authorList>
    </citation>
    <scope>NUCLEOTIDE SEQUENCE [LARGE SCALE GENOMIC DNA]</scope>
    <source>
        <strain evidence="9 10">P3-3-X1</strain>
    </source>
</reference>
<dbReference type="STRING" id="1216970.GCA_001570985_00375"/>
<dbReference type="PROSITE" id="PS50109">
    <property type="entry name" value="HIS_KIN"/>
    <property type="match status" value="1"/>
</dbReference>
<dbReference type="EMBL" id="CP036164">
    <property type="protein sequence ID" value="QBF45386.1"/>
    <property type="molecule type" value="Genomic_DNA"/>
</dbReference>
<dbReference type="InterPro" id="IPR003594">
    <property type="entry name" value="HATPase_dom"/>
</dbReference>
<evidence type="ECO:0000256" key="2">
    <source>
        <dbReference type="ARBA" id="ARBA00012438"/>
    </source>
</evidence>
<evidence type="ECO:0000256" key="7">
    <source>
        <dbReference type="ARBA" id="ARBA00022840"/>
    </source>
</evidence>